<dbReference type="Gene3D" id="2.30.30.240">
    <property type="entry name" value="PRC-barrel domain"/>
    <property type="match status" value="1"/>
</dbReference>
<comment type="caution">
    <text evidence="2">The sequence shown here is derived from an EMBL/GenBank/DDBJ whole genome shotgun (WGS) entry which is preliminary data.</text>
</comment>
<dbReference type="AlphaFoldDB" id="A0A848IS38"/>
<dbReference type="RefSeq" id="WP_169489767.1">
    <property type="nucleotide sequence ID" value="NZ_JABBGJ010000047.1"/>
</dbReference>
<reference evidence="2 3" key="1">
    <citation type="submission" date="2020-04" db="EMBL/GenBank/DDBJ databases">
        <title>Paraburkholderia sp. RP-4-7 isolated from soil.</title>
        <authorList>
            <person name="Dahal R.H."/>
        </authorList>
    </citation>
    <scope>NUCLEOTIDE SEQUENCE [LARGE SCALE GENOMIC DNA]</scope>
    <source>
        <strain evidence="2 3">RP-4-7</strain>
    </source>
</reference>
<dbReference type="InterPro" id="IPR027275">
    <property type="entry name" value="PRC-brl_dom"/>
</dbReference>
<dbReference type="PANTHER" id="PTHR36505:SF1">
    <property type="entry name" value="BLR1072 PROTEIN"/>
    <property type="match status" value="1"/>
</dbReference>
<dbReference type="Proteomes" id="UP000544134">
    <property type="component" value="Unassembled WGS sequence"/>
</dbReference>
<sequence>MTSANILARRGQHQACESSLATSCAIYKGYAPDMGNGHDPKIEVQDSDWRAHQVATAEPVIGGNRSFRSAQLIGTSVVSPQSEDLGSVSDIVLSPQTGKVAYLVIGRGGLFEIDEKYVPMPWADFQANTGATMLVLDTTKGKLNAAPEVKEGKFSSHGDFAQQSQKVDSYWKAHFLN</sequence>
<accession>A0A848IS38</accession>
<keyword evidence="3" id="KW-1185">Reference proteome</keyword>
<evidence type="ECO:0000313" key="2">
    <source>
        <dbReference type="EMBL" id="NMM03009.1"/>
    </source>
</evidence>
<evidence type="ECO:0000259" key="1">
    <source>
        <dbReference type="Pfam" id="PF05239"/>
    </source>
</evidence>
<evidence type="ECO:0000313" key="3">
    <source>
        <dbReference type="Proteomes" id="UP000544134"/>
    </source>
</evidence>
<dbReference type="EMBL" id="JABBGJ010000047">
    <property type="protein sequence ID" value="NMM03009.1"/>
    <property type="molecule type" value="Genomic_DNA"/>
</dbReference>
<dbReference type="SUPFAM" id="SSF50346">
    <property type="entry name" value="PRC-barrel domain"/>
    <property type="match status" value="1"/>
</dbReference>
<gene>
    <name evidence="2" type="ORF">HHL24_34495</name>
</gene>
<dbReference type="PANTHER" id="PTHR36505">
    <property type="entry name" value="BLR1072 PROTEIN"/>
    <property type="match status" value="1"/>
</dbReference>
<dbReference type="InterPro" id="IPR011033">
    <property type="entry name" value="PRC_barrel-like_sf"/>
</dbReference>
<dbReference type="Pfam" id="PF05239">
    <property type="entry name" value="PRC"/>
    <property type="match status" value="1"/>
</dbReference>
<organism evidence="2 3">
    <name type="scientific">Paraburkholderia polaris</name>
    <dbReference type="NCBI Taxonomy" id="2728848"/>
    <lineage>
        <taxon>Bacteria</taxon>
        <taxon>Pseudomonadati</taxon>
        <taxon>Pseudomonadota</taxon>
        <taxon>Betaproteobacteria</taxon>
        <taxon>Burkholderiales</taxon>
        <taxon>Burkholderiaceae</taxon>
        <taxon>Paraburkholderia</taxon>
    </lineage>
</organism>
<feature type="domain" description="PRC-barrel" evidence="1">
    <location>
        <begin position="66"/>
        <end position="142"/>
    </location>
</feature>
<name>A0A848IS38_9BURK</name>
<proteinExistence type="predicted"/>
<protein>
    <submittedName>
        <fullName evidence="2">PRC-barrel domain containing protein</fullName>
    </submittedName>
</protein>